<protein>
    <recommendedName>
        <fullName evidence="3">DUF4408 domain-containing protein</fullName>
    </recommendedName>
</protein>
<dbReference type="InterPro" id="IPR025520">
    <property type="entry name" value="DUF4408"/>
</dbReference>
<keyword evidence="2" id="KW-1133">Transmembrane helix</keyword>
<reference evidence="4" key="2">
    <citation type="submission" date="2018-04" db="EMBL/GenBank/DDBJ databases">
        <title>OnivRS2 (Oryza nivara Reference Sequence Version 2).</title>
        <authorList>
            <person name="Zhang J."/>
            <person name="Kudrna D."/>
            <person name="Lee S."/>
            <person name="Talag J."/>
            <person name="Rajasekar S."/>
            <person name="Welchert J."/>
            <person name="Hsing Y.-I."/>
            <person name="Wing R.A."/>
        </authorList>
    </citation>
    <scope>NUCLEOTIDE SEQUENCE [LARGE SCALE GENOMIC DNA]</scope>
</reference>
<evidence type="ECO:0000313" key="4">
    <source>
        <dbReference type="EnsemblPlants" id="ONIVA01G20320.1"/>
    </source>
</evidence>
<organism evidence="4">
    <name type="scientific">Oryza nivara</name>
    <name type="common">Indian wild rice</name>
    <name type="synonym">Oryza sativa f. spontanea</name>
    <dbReference type="NCBI Taxonomy" id="4536"/>
    <lineage>
        <taxon>Eukaryota</taxon>
        <taxon>Viridiplantae</taxon>
        <taxon>Streptophyta</taxon>
        <taxon>Embryophyta</taxon>
        <taxon>Tracheophyta</taxon>
        <taxon>Spermatophyta</taxon>
        <taxon>Magnoliopsida</taxon>
        <taxon>Liliopsida</taxon>
        <taxon>Poales</taxon>
        <taxon>Poaceae</taxon>
        <taxon>BOP clade</taxon>
        <taxon>Oryzoideae</taxon>
        <taxon>Oryzeae</taxon>
        <taxon>Oryzinae</taxon>
        <taxon>Oryza</taxon>
    </lineage>
</organism>
<dbReference type="eggNOG" id="ENOG502SNVW">
    <property type="taxonomic scope" value="Eukaryota"/>
</dbReference>
<dbReference type="Gramene" id="ONIVA01G20320.1">
    <property type="protein sequence ID" value="ONIVA01G20320.1"/>
    <property type="gene ID" value="ONIVA01G20320"/>
</dbReference>
<evidence type="ECO:0000256" key="2">
    <source>
        <dbReference type="SAM" id="Phobius"/>
    </source>
</evidence>
<feature type="domain" description="DUF4408" evidence="3">
    <location>
        <begin position="34"/>
        <end position="59"/>
    </location>
</feature>
<feature type="compositionally biased region" description="Polar residues" evidence="1">
    <location>
        <begin position="129"/>
        <end position="140"/>
    </location>
</feature>
<evidence type="ECO:0000256" key="1">
    <source>
        <dbReference type="SAM" id="MobiDB-lite"/>
    </source>
</evidence>
<keyword evidence="2" id="KW-0472">Membrane</keyword>
<feature type="region of interest" description="Disordered" evidence="1">
    <location>
        <begin position="252"/>
        <end position="272"/>
    </location>
</feature>
<feature type="compositionally biased region" description="Pro residues" evidence="1">
    <location>
        <begin position="255"/>
        <end position="272"/>
    </location>
</feature>
<feature type="transmembrane region" description="Helical" evidence="2">
    <location>
        <begin position="35"/>
        <end position="56"/>
    </location>
</feature>
<dbReference type="EnsemblPlants" id="ONIVA01G20320.1">
    <property type="protein sequence ID" value="ONIVA01G20320.1"/>
    <property type="gene ID" value="ONIVA01G20320"/>
</dbReference>
<feature type="region of interest" description="Disordered" evidence="1">
    <location>
        <begin position="129"/>
        <end position="149"/>
    </location>
</feature>
<dbReference type="HOGENOM" id="CLU_1024442_0_0_1"/>
<dbReference type="OMA" id="MWNAIMQ"/>
<dbReference type="Pfam" id="PF14364">
    <property type="entry name" value="DUF4408"/>
    <property type="match status" value="1"/>
</dbReference>
<dbReference type="Proteomes" id="UP000006591">
    <property type="component" value="Chromosome 1"/>
</dbReference>
<name>A0A0E0FMH7_ORYNI</name>
<sequence length="272" mass="29168">MSPISLLISLYTLSQRRTGEVGRGGDGEDGGRRSGAVWLVPPYLFVTMHLIILVIWKLSDHKHFQVQQQQLKDPCPHLHPAVPMAAVLPAAAEDAPSLVVKPKEKFNTAAAVYGGESCVTTESDKDASTAASYTSDTRQSLAPPPQEHSVLEREFSLPLPGVAATALDSGRDDDDLDAMWNAIMQKTRSATAPAMAATHSPPLPLHSANAAAQSAACSSTAVASPLHSADHHALDRQLRPPAPLRRRRCHLAPLCRPPSSPSLPRPMPHVRL</sequence>
<accession>A0A0E0FMH7</accession>
<keyword evidence="5" id="KW-1185">Reference proteome</keyword>
<keyword evidence="2" id="KW-0812">Transmembrane</keyword>
<proteinExistence type="predicted"/>
<dbReference type="AlphaFoldDB" id="A0A0E0FMH7"/>
<evidence type="ECO:0000313" key="5">
    <source>
        <dbReference type="Proteomes" id="UP000006591"/>
    </source>
</evidence>
<reference evidence="4" key="1">
    <citation type="submission" date="2015-04" db="UniProtKB">
        <authorList>
            <consortium name="EnsemblPlants"/>
        </authorList>
    </citation>
    <scope>IDENTIFICATION</scope>
    <source>
        <strain evidence="4">SL10</strain>
    </source>
</reference>
<evidence type="ECO:0000259" key="3">
    <source>
        <dbReference type="Pfam" id="PF14364"/>
    </source>
</evidence>